<keyword evidence="3" id="KW-1185">Reference proteome</keyword>
<feature type="domain" description="HTH merR-type" evidence="1">
    <location>
        <begin position="15"/>
        <end position="51"/>
    </location>
</feature>
<organism evidence="2 3">
    <name type="scientific">Arthrobacter phage Zaheer</name>
    <dbReference type="NCBI Taxonomy" id="2836041"/>
    <lineage>
        <taxon>Viruses</taxon>
        <taxon>Duplodnaviria</taxon>
        <taxon>Heunggongvirae</taxon>
        <taxon>Uroviricota</taxon>
        <taxon>Caudoviricetes</taxon>
        <taxon>Daemsvirinae</taxon>
        <taxon>Nanditavirus</taxon>
        <taxon>Nanditavirus zaheer</taxon>
    </lineage>
</organism>
<name>A0A8F3E923_9CAUD</name>
<dbReference type="InterPro" id="IPR010093">
    <property type="entry name" value="SinI_DNA-bd"/>
</dbReference>
<dbReference type="Pfam" id="PF00376">
    <property type="entry name" value="MerR"/>
    <property type="match status" value="1"/>
</dbReference>
<dbReference type="EMBL" id="MZ150784">
    <property type="protein sequence ID" value="QWY84268.1"/>
    <property type="molecule type" value="Genomic_DNA"/>
</dbReference>
<evidence type="ECO:0000313" key="3">
    <source>
        <dbReference type="Proteomes" id="UP000693901"/>
    </source>
</evidence>
<evidence type="ECO:0000259" key="1">
    <source>
        <dbReference type="Pfam" id="PF00376"/>
    </source>
</evidence>
<dbReference type="GeneID" id="80034178"/>
<dbReference type="KEGG" id="vg:80034178"/>
<dbReference type="NCBIfam" id="TIGR01764">
    <property type="entry name" value="excise"/>
    <property type="match status" value="1"/>
</dbReference>
<protein>
    <submittedName>
        <fullName evidence="2">MerR-like helix-turn-helix DNA binding domain protein</fullName>
    </submittedName>
</protein>
<dbReference type="Proteomes" id="UP000693901">
    <property type="component" value="Segment"/>
</dbReference>
<dbReference type="GO" id="GO:0006355">
    <property type="term" value="P:regulation of DNA-templated transcription"/>
    <property type="evidence" value="ECO:0007669"/>
    <property type="project" value="InterPro"/>
</dbReference>
<proteinExistence type="predicted"/>
<sequence length="71" mass="7707">MQSRYTQVADAELLTVGQAAAELGVHGDTIRRWAKAGKIFEIRTPTGHRRFRAPDIAAIKNGDCSDPPGSE</sequence>
<dbReference type="GO" id="GO:0003677">
    <property type="term" value="F:DNA binding"/>
    <property type="evidence" value="ECO:0007669"/>
    <property type="project" value="InterPro"/>
</dbReference>
<gene>
    <name evidence="2" type="primary">44</name>
    <name evidence="2" type="ORF">SEA_ZAHEER_44</name>
</gene>
<dbReference type="RefSeq" id="YP_010761072.1">
    <property type="nucleotide sequence ID" value="NC_073591.1"/>
</dbReference>
<accession>A0A8F3E923</accession>
<dbReference type="SUPFAM" id="SSF46955">
    <property type="entry name" value="Putative DNA-binding domain"/>
    <property type="match status" value="1"/>
</dbReference>
<dbReference type="InterPro" id="IPR000551">
    <property type="entry name" value="MerR-type_HTH_dom"/>
</dbReference>
<dbReference type="CDD" id="cd04762">
    <property type="entry name" value="HTH_MerR-trunc"/>
    <property type="match status" value="1"/>
</dbReference>
<evidence type="ECO:0000313" key="2">
    <source>
        <dbReference type="EMBL" id="QWY84268.1"/>
    </source>
</evidence>
<dbReference type="Gene3D" id="1.10.1660.10">
    <property type="match status" value="1"/>
</dbReference>
<reference evidence="2" key="1">
    <citation type="submission" date="2021-05" db="EMBL/GenBank/DDBJ databases">
        <authorList>
            <person name="Moore L.J."/>
            <person name="Samuelson I.O."/>
            <person name="Sarkilahti S.K."/>
            <person name="Tutterrow P.B."/>
            <person name="Spring A.M."/>
            <person name="Klyczek K."/>
            <person name="Garlena R.A."/>
            <person name="Russell D.A."/>
            <person name="Pope W.H."/>
            <person name="Jacobs-Sera D."/>
            <person name="Hatfull G.F."/>
        </authorList>
    </citation>
    <scope>NUCLEOTIDE SEQUENCE</scope>
</reference>
<dbReference type="InterPro" id="IPR009061">
    <property type="entry name" value="DNA-bd_dom_put_sf"/>
</dbReference>